<dbReference type="SUPFAM" id="SSF52172">
    <property type="entry name" value="CheY-like"/>
    <property type="match status" value="1"/>
</dbReference>
<dbReference type="SUPFAM" id="SSF55073">
    <property type="entry name" value="Nucleotide cyclase"/>
    <property type="match status" value="1"/>
</dbReference>
<gene>
    <name evidence="4" type="ORF">FGM01_11695</name>
</gene>
<dbReference type="PROSITE" id="PS50110">
    <property type="entry name" value="RESPONSE_REGULATORY"/>
    <property type="match status" value="1"/>
</dbReference>
<keyword evidence="5" id="KW-1185">Reference proteome</keyword>
<organism evidence="4 5">
    <name type="scientific">Christiangramia sabulilitoris</name>
    <dbReference type="NCBI Taxonomy" id="2583991"/>
    <lineage>
        <taxon>Bacteria</taxon>
        <taxon>Pseudomonadati</taxon>
        <taxon>Bacteroidota</taxon>
        <taxon>Flavobacteriia</taxon>
        <taxon>Flavobacteriales</taxon>
        <taxon>Flavobacteriaceae</taxon>
        <taxon>Christiangramia</taxon>
    </lineage>
</organism>
<dbReference type="Gene3D" id="3.40.50.2300">
    <property type="match status" value="1"/>
</dbReference>
<feature type="domain" description="Guanylate cyclase" evidence="3">
    <location>
        <begin position="171"/>
        <end position="300"/>
    </location>
</feature>
<evidence type="ECO:0000313" key="4">
    <source>
        <dbReference type="EMBL" id="TRO64160.1"/>
    </source>
</evidence>
<protein>
    <submittedName>
        <fullName evidence="4">Response regulator</fullName>
    </submittedName>
</protein>
<feature type="modified residue" description="4-aspartylphosphate" evidence="1">
    <location>
        <position position="57"/>
    </location>
</feature>
<feature type="domain" description="Response regulatory" evidence="2">
    <location>
        <begin position="3"/>
        <end position="122"/>
    </location>
</feature>
<evidence type="ECO:0000259" key="3">
    <source>
        <dbReference type="PROSITE" id="PS50125"/>
    </source>
</evidence>
<dbReference type="InterPro" id="IPR001789">
    <property type="entry name" value="Sig_transdc_resp-reg_receiver"/>
</dbReference>
<sequence>MVKILVVDDEADLEILIKQKFRKKIREHEYDFRFALNGRDALEKISEEPDTDIVLSDINMPEMDGLTLLTKLNEKNPLIKAVIVSAYGDMENIRTAMNRGAFDFITKPINFEDLSITVEKTIQHARQLKDTLIAIKENDILKMYVDENVLKFMNSREYESSLMENETIEGSVVFIDMVGFTRISETAPPNTVVKMINTYFDIMAKEIIAQKGFIDKFIGDAVMAVFRGEYHLDRAVDTAIAVRNKISELDPPDENSDFKPKVSIGIKSGEMTSGNIGSESLKRLDYTVIGDTVNTAARFQDIAKEDQIIICEACYEKIKEYFKCRELGKFKLKNKEEPVTVFEVLE</sequence>
<dbReference type="PANTHER" id="PTHR43081:SF1">
    <property type="entry name" value="ADENYLATE CYCLASE, TERMINAL-DIFFERENTIATION SPECIFIC"/>
    <property type="match status" value="1"/>
</dbReference>
<dbReference type="EMBL" id="VHSF01000003">
    <property type="protein sequence ID" value="TRO64160.1"/>
    <property type="molecule type" value="Genomic_DNA"/>
</dbReference>
<dbReference type="Pfam" id="PF00211">
    <property type="entry name" value="Guanylate_cyc"/>
    <property type="match status" value="1"/>
</dbReference>
<comment type="caution">
    <text evidence="4">The sequence shown here is derived from an EMBL/GenBank/DDBJ whole genome shotgun (WGS) entry which is preliminary data.</text>
</comment>
<dbReference type="InterPro" id="IPR029787">
    <property type="entry name" value="Nucleotide_cyclase"/>
</dbReference>
<proteinExistence type="predicted"/>
<reference evidence="4 5" key="1">
    <citation type="submission" date="2019-06" db="EMBL/GenBank/DDBJ databases">
        <title>Gramella sabulilitoris sp. nov., isolated from a marine sand.</title>
        <authorList>
            <person name="Yoon J.-H."/>
        </authorList>
    </citation>
    <scope>NUCLEOTIDE SEQUENCE [LARGE SCALE GENOMIC DNA]</scope>
    <source>
        <strain evidence="4 5">HSMS-1</strain>
    </source>
</reference>
<dbReference type="InterPro" id="IPR050697">
    <property type="entry name" value="Adenylyl/Guanylyl_Cyclase_3/4"/>
</dbReference>
<dbReference type="OrthoDB" id="9806704at2"/>
<keyword evidence="1" id="KW-0597">Phosphoprotein</keyword>
<dbReference type="PROSITE" id="PS50125">
    <property type="entry name" value="GUANYLATE_CYCLASE_2"/>
    <property type="match status" value="1"/>
</dbReference>
<accession>A0A550HZN7</accession>
<dbReference type="RefSeq" id="WP_143411357.1">
    <property type="nucleotide sequence ID" value="NZ_VHSF01000003.1"/>
</dbReference>
<evidence type="ECO:0000256" key="1">
    <source>
        <dbReference type="PROSITE-ProRule" id="PRU00169"/>
    </source>
</evidence>
<name>A0A550HZN7_9FLAO</name>
<evidence type="ECO:0000313" key="5">
    <source>
        <dbReference type="Proteomes" id="UP000315131"/>
    </source>
</evidence>
<dbReference type="SMART" id="SM00044">
    <property type="entry name" value="CYCc"/>
    <property type="match status" value="1"/>
</dbReference>
<dbReference type="Gene3D" id="3.30.70.1230">
    <property type="entry name" value="Nucleotide cyclase"/>
    <property type="match status" value="1"/>
</dbReference>
<dbReference type="Proteomes" id="UP000315131">
    <property type="component" value="Unassembled WGS sequence"/>
</dbReference>
<dbReference type="PANTHER" id="PTHR43081">
    <property type="entry name" value="ADENYLATE CYCLASE, TERMINAL-DIFFERENTIATION SPECIFIC-RELATED"/>
    <property type="match status" value="1"/>
</dbReference>
<dbReference type="InterPro" id="IPR001054">
    <property type="entry name" value="A/G_cyclase"/>
</dbReference>
<dbReference type="GO" id="GO:0000160">
    <property type="term" value="P:phosphorelay signal transduction system"/>
    <property type="evidence" value="ECO:0007669"/>
    <property type="project" value="InterPro"/>
</dbReference>
<dbReference type="SMART" id="SM00448">
    <property type="entry name" value="REC"/>
    <property type="match status" value="1"/>
</dbReference>
<dbReference type="CDD" id="cd07302">
    <property type="entry name" value="CHD"/>
    <property type="match status" value="1"/>
</dbReference>
<dbReference type="GO" id="GO:0009190">
    <property type="term" value="P:cyclic nucleotide biosynthetic process"/>
    <property type="evidence" value="ECO:0007669"/>
    <property type="project" value="InterPro"/>
</dbReference>
<dbReference type="AlphaFoldDB" id="A0A550HZN7"/>
<dbReference type="InterPro" id="IPR011006">
    <property type="entry name" value="CheY-like_superfamily"/>
</dbReference>
<dbReference type="CDD" id="cd17536">
    <property type="entry name" value="REC_YesN-like"/>
    <property type="match status" value="1"/>
</dbReference>
<evidence type="ECO:0000259" key="2">
    <source>
        <dbReference type="PROSITE" id="PS50110"/>
    </source>
</evidence>
<dbReference type="Pfam" id="PF00072">
    <property type="entry name" value="Response_reg"/>
    <property type="match status" value="1"/>
</dbReference>
<dbReference type="GO" id="GO:0004016">
    <property type="term" value="F:adenylate cyclase activity"/>
    <property type="evidence" value="ECO:0007669"/>
    <property type="project" value="UniProtKB-ARBA"/>
</dbReference>